<dbReference type="Proteomes" id="UP000555552">
    <property type="component" value="Unassembled WGS sequence"/>
</dbReference>
<sequence length="218" mass="24248">MDAQQDRRGHQRGVVDVADEAELRALVGEPSAGAVRKERDRLHDLDRAWLAASPFWLLATAGADGTCDVSPKGDPAGSVLVLDDRTVALAERPGNRRVDGFRNVLANPHVGLLFLVPGRGDTLRVNGRARLVRDAPWFDDLVVEGHRPVLALLVEVEQVFHHCSKAFLRSHLWEPETWDPDAVPARPRIARALERPEASLEELERYYGPSYAQGLYRS</sequence>
<dbReference type="InterPro" id="IPR024029">
    <property type="entry name" value="Pyridox_Oxase_FMN-dep"/>
</dbReference>
<proteinExistence type="predicted"/>
<dbReference type="Gene3D" id="2.30.110.10">
    <property type="entry name" value="Electron Transport, Fmn-binding Protein, Chain A"/>
    <property type="match status" value="1"/>
</dbReference>
<gene>
    <name evidence="2" type="ORF">HLB09_10540</name>
</gene>
<dbReference type="NCBIfam" id="TIGR04025">
    <property type="entry name" value="PPOX_FMN_DR2398"/>
    <property type="match status" value="1"/>
</dbReference>
<dbReference type="Pfam" id="PF01243">
    <property type="entry name" value="PNPOx_N"/>
    <property type="match status" value="1"/>
</dbReference>
<organism evidence="2 3">
    <name type="scientific">Pseudokineococcus marinus</name>
    <dbReference type="NCBI Taxonomy" id="351215"/>
    <lineage>
        <taxon>Bacteria</taxon>
        <taxon>Bacillati</taxon>
        <taxon>Actinomycetota</taxon>
        <taxon>Actinomycetes</taxon>
        <taxon>Kineosporiales</taxon>
        <taxon>Kineosporiaceae</taxon>
        <taxon>Pseudokineococcus</taxon>
    </lineage>
</organism>
<evidence type="ECO:0000259" key="1">
    <source>
        <dbReference type="Pfam" id="PF01243"/>
    </source>
</evidence>
<dbReference type="AlphaFoldDB" id="A0A849BJZ7"/>
<accession>A0A849BJZ7</accession>
<dbReference type="EMBL" id="JABEMA010000154">
    <property type="protein sequence ID" value="NNH23520.1"/>
    <property type="molecule type" value="Genomic_DNA"/>
</dbReference>
<comment type="caution">
    <text evidence="2">The sequence shown here is derived from an EMBL/GenBank/DDBJ whole genome shotgun (WGS) entry which is preliminary data.</text>
</comment>
<dbReference type="PANTHER" id="PTHR42815">
    <property type="entry name" value="FAD-BINDING, PUTATIVE (AFU_ORTHOLOGUE AFUA_6G07600)-RELATED"/>
    <property type="match status" value="1"/>
</dbReference>
<name>A0A849BJZ7_9ACTN</name>
<evidence type="ECO:0000313" key="2">
    <source>
        <dbReference type="EMBL" id="NNH23520.1"/>
    </source>
</evidence>
<protein>
    <submittedName>
        <fullName evidence="2">Pyridoxamine 5'-phosphate oxidase family protein</fullName>
    </submittedName>
</protein>
<dbReference type="PANTHER" id="PTHR42815:SF2">
    <property type="entry name" value="FAD-BINDING, PUTATIVE (AFU_ORTHOLOGUE AFUA_6G07600)-RELATED"/>
    <property type="match status" value="1"/>
</dbReference>
<dbReference type="InterPro" id="IPR011576">
    <property type="entry name" value="Pyridox_Oxase_N"/>
</dbReference>
<evidence type="ECO:0000313" key="3">
    <source>
        <dbReference type="Proteomes" id="UP000555552"/>
    </source>
</evidence>
<dbReference type="InterPro" id="IPR012349">
    <property type="entry name" value="Split_barrel_FMN-bd"/>
</dbReference>
<dbReference type="SUPFAM" id="SSF50475">
    <property type="entry name" value="FMN-binding split barrel"/>
    <property type="match status" value="1"/>
</dbReference>
<reference evidence="2 3" key="1">
    <citation type="submission" date="2020-05" db="EMBL/GenBank/DDBJ databases">
        <title>MicrobeNet Type strains.</title>
        <authorList>
            <person name="Nicholson A.C."/>
        </authorList>
    </citation>
    <scope>NUCLEOTIDE SEQUENCE [LARGE SCALE GENOMIC DNA]</scope>
    <source>
        <strain evidence="2 3">JCM 14547</strain>
    </source>
</reference>
<dbReference type="RefSeq" id="WP_171203332.1">
    <property type="nucleotide sequence ID" value="NZ_BAAANP010000006.1"/>
</dbReference>
<keyword evidence="3" id="KW-1185">Reference proteome</keyword>
<feature type="domain" description="Pyridoxamine 5'-phosphate oxidase N-terminal" evidence="1">
    <location>
        <begin position="47"/>
        <end position="163"/>
    </location>
</feature>